<dbReference type="PROSITE" id="PS51257">
    <property type="entry name" value="PROKAR_LIPOPROTEIN"/>
    <property type="match status" value="1"/>
</dbReference>
<dbReference type="EMBL" id="FOKV01000001">
    <property type="protein sequence ID" value="SFB77140.1"/>
    <property type="molecule type" value="Genomic_DNA"/>
</dbReference>
<evidence type="ECO:0000313" key="4">
    <source>
        <dbReference type="Proteomes" id="UP000199438"/>
    </source>
</evidence>
<dbReference type="OrthoDB" id="849114at2"/>
<proteinExistence type="predicted"/>
<organism evidence="3 4">
    <name type="scientific">Zunongwangia mangrovi</name>
    <dbReference type="NCBI Taxonomy" id="1334022"/>
    <lineage>
        <taxon>Bacteria</taxon>
        <taxon>Pseudomonadati</taxon>
        <taxon>Bacteroidota</taxon>
        <taxon>Flavobacteriia</taxon>
        <taxon>Flavobacteriales</taxon>
        <taxon>Flavobacteriaceae</taxon>
        <taxon>Zunongwangia</taxon>
    </lineage>
</organism>
<dbReference type="InterPro" id="IPR025634">
    <property type="entry name" value="DUF4292"/>
</dbReference>
<reference evidence="4" key="1">
    <citation type="submission" date="2016-10" db="EMBL/GenBank/DDBJ databases">
        <authorList>
            <person name="Varghese N."/>
            <person name="Submissions S."/>
        </authorList>
    </citation>
    <scope>NUCLEOTIDE SEQUENCE [LARGE SCALE GENOMIC DNA]</scope>
    <source>
        <strain evidence="4">DSM 24499</strain>
    </source>
</reference>
<dbReference type="STRING" id="1334022.SAMN04487907_101558"/>
<dbReference type="Pfam" id="PF14125">
    <property type="entry name" value="DUF4292"/>
    <property type="match status" value="1"/>
</dbReference>
<keyword evidence="3" id="KW-0449">Lipoprotein</keyword>
<dbReference type="Gene3D" id="2.50.20.10">
    <property type="entry name" value="Lipoprotein localisation LolA/LolB/LppX"/>
    <property type="match status" value="1"/>
</dbReference>
<sequence>MIKRILAVVLLTLSIAACGTKKAATGFEESNAKAAGVIKNHYDNATQFNTLSGKLRATYQDADKTQSVNLSFRMEKDKAIWMSASILGFPMAKVYITPQKVSYYEKVGKTYFDGDFSLVSEWLGTPLDFEKLQNLLLGQAIYDLRTDAYTLSESARGFQLLPKKNSDVKKMFMLDAETYKAKAQQLAQESENRSVTVTYEDYQNISGKLIPETITIIANEGGESTNITLQYRNIEFDEEVSFPFRIPSGYDEISVE</sequence>
<name>A0A1I1DWQ4_9FLAO</name>
<accession>A0A1I1DWQ4</accession>
<keyword evidence="1 2" id="KW-0732">Signal</keyword>
<dbReference type="InterPro" id="IPR029046">
    <property type="entry name" value="LolA/LolB/LppX"/>
</dbReference>
<dbReference type="RefSeq" id="WP_092539851.1">
    <property type="nucleotide sequence ID" value="NZ_FOKV01000001.1"/>
</dbReference>
<feature type="signal peptide" evidence="2">
    <location>
        <begin position="1"/>
        <end position="23"/>
    </location>
</feature>
<evidence type="ECO:0000313" key="3">
    <source>
        <dbReference type="EMBL" id="SFB77140.1"/>
    </source>
</evidence>
<protein>
    <submittedName>
        <fullName evidence="3">Outer membrane lipoprotein LolB</fullName>
    </submittedName>
</protein>
<dbReference type="Proteomes" id="UP000199438">
    <property type="component" value="Unassembled WGS sequence"/>
</dbReference>
<evidence type="ECO:0000256" key="1">
    <source>
        <dbReference type="ARBA" id="ARBA00022729"/>
    </source>
</evidence>
<evidence type="ECO:0000256" key="2">
    <source>
        <dbReference type="SAM" id="SignalP"/>
    </source>
</evidence>
<gene>
    <name evidence="3" type="ORF">SAMN04487907_101558</name>
</gene>
<dbReference type="SUPFAM" id="SSF89392">
    <property type="entry name" value="Prokaryotic lipoproteins and lipoprotein localization factors"/>
    <property type="match status" value="1"/>
</dbReference>
<feature type="chain" id="PRO_5011469469" evidence="2">
    <location>
        <begin position="24"/>
        <end position="256"/>
    </location>
</feature>
<dbReference type="AlphaFoldDB" id="A0A1I1DWQ4"/>
<keyword evidence="4" id="KW-1185">Reference proteome</keyword>